<dbReference type="InterPro" id="IPR020631">
    <property type="entry name" value="THF_DH/CycHdrlase_NAD-bd_dom"/>
</dbReference>
<dbReference type="InterPro" id="IPR046346">
    <property type="entry name" value="Aminoacid_DH-like_N_sf"/>
</dbReference>
<evidence type="ECO:0000256" key="8">
    <source>
        <dbReference type="ARBA" id="ARBA00023102"/>
    </source>
</evidence>
<comment type="catalytic activity">
    <reaction evidence="11">
        <text>(6R)-5,10-methenyltetrahydrofolate + H2O = (6R)-10-formyltetrahydrofolate + H(+)</text>
        <dbReference type="Rhea" id="RHEA:23700"/>
        <dbReference type="ChEBI" id="CHEBI:15377"/>
        <dbReference type="ChEBI" id="CHEBI:15378"/>
        <dbReference type="ChEBI" id="CHEBI:57455"/>
        <dbReference type="ChEBI" id="CHEBI:195366"/>
        <dbReference type="EC" id="3.5.4.9"/>
    </reaction>
</comment>
<keyword evidence="3 11" id="KW-0028">Amino-acid biosynthesis</keyword>
<feature type="domain" description="Tetrahydrofolate dehydrogenase/cyclohydrolase catalytic" evidence="12">
    <location>
        <begin position="5"/>
        <end position="119"/>
    </location>
</feature>
<dbReference type="GO" id="GO:0004477">
    <property type="term" value="F:methenyltetrahydrofolate cyclohydrolase activity"/>
    <property type="evidence" value="ECO:0007669"/>
    <property type="project" value="UniProtKB-UniRule"/>
</dbReference>
<dbReference type="Pfam" id="PF02882">
    <property type="entry name" value="THF_DHG_CYH_C"/>
    <property type="match status" value="1"/>
</dbReference>
<dbReference type="GO" id="GO:0004488">
    <property type="term" value="F:methylenetetrahydrofolate dehydrogenase (NADP+) activity"/>
    <property type="evidence" value="ECO:0007669"/>
    <property type="project" value="UniProtKB-UniRule"/>
</dbReference>
<evidence type="ECO:0000256" key="2">
    <source>
        <dbReference type="ARBA" id="ARBA00022563"/>
    </source>
</evidence>
<feature type="binding site" evidence="11">
    <location>
        <begin position="166"/>
        <end position="168"/>
    </location>
    <ligand>
        <name>NADP(+)</name>
        <dbReference type="ChEBI" id="CHEBI:58349"/>
    </ligand>
</feature>
<dbReference type="EC" id="1.5.1.5" evidence="11"/>
<evidence type="ECO:0000259" key="12">
    <source>
        <dbReference type="Pfam" id="PF00763"/>
    </source>
</evidence>
<comment type="caution">
    <text evidence="11">Lacks conserved residue(s) required for the propagation of feature annotation.</text>
</comment>
<dbReference type="PRINTS" id="PR00085">
    <property type="entry name" value="THFDHDRGNASE"/>
</dbReference>
<dbReference type="STRING" id="155865.SAMN05216515_10379"/>
<dbReference type="Gene3D" id="3.40.50.10860">
    <property type="entry name" value="Leucine Dehydrogenase, chain A, domain 1"/>
    <property type="match status" value="1"/>
</dbReference>
<comment type="pathway">
    <text evidence="1 11">One-carbon metabolism; tetrahydrofolate interconversion.</text>
</comment>
<keyword evidence="7 11" id="KW-0560">Oxidoreductase</keyword>
<evidence type="ECO:0000256" key="11">
    <source>
        <dbReference type="HAMAP-Rule" id="MF_01576"/>
    </source>
</evidence>
<dbReference type="HAMAP" id="MF_01576">
    <property type="entry name" value="THF_DHG_CYH"/>
    <property type="match status" value="1"/>
</dbReference>
<reference evidence="14 15" key="1">
    <citation type="submission" date="2016-10" db="EMBL/GenBank/DDBJ databases">
        <authorList>
            <person name="de Groot N.N."/>
        </authorList>
    </citation>
    <scope>NUCLEOTIDE SEQUENCE [LARGE SCALE GENOMIC DNA]</scope>
    <source>
        <strain evidence="14 15">KHGC13</strain>
    </source>
</reference>
<dbReference type="SUPFAM" id="SSF51735">
    <property type="entry name" value="NAD(P)-binding Rossmann-fold domains"/>
    <property type="match status" value="1"/>
</dbReference>
<evidence type="ECO:0000256" key="5">
    <source>
        <dbReference type="ARBA" id="ARBA00022801"/>
    </source>
</evidence>
<dbReference type="SUPFAM" id="SSF53223">
    <property type="entry name" value="Aminoacid dehydrogenase-like, N-terminal domain"/>
    <property type="match status" value="1"/>
</dbReference>
<dbReference type="CDD" id="cd01080">
    <property type="entry name" value="NAD_bind_m-THF_DH_Cyclohyd"/>
    <property type="match status" value="1"/>
</dbReference>
<dbReference type="GO" id="GO:0005829">
    <property type="term" value="C:cytosol"/>
    <property type="evidence" value="ECO:0007669"/>
    <property type="project" value="TreeGrafter"/>
</dbReference>
<keyword evidence="9 11" id="KW-0486">Methionine biosynthesis</keyword>
<name>A0A1I7FQD5_9FIRM</name>
<dbReference type="UniPathway" id="UPA00193"/>
<dbReference type="Gene3D" id="3.40.50.720">
    <property type="entry name" value="NAD(P)-binding Rossmann-like Domain"/>
    <property type="match status" value="1"/>
</dbReference>
<keyword evidence="10 11" id="KW-0511">Multifunctional enzyme</keyword>
<evidence type="ECO:0000256" key="10">
    <source>
        <dbReference type="ARBA" id="ARBA00023268"/>
    </source>
</evidence>
<dbReference type="InterPro" id="IPR020630">
    <property type="entry name" value="THF_DH/CycHdrlase_cat_dom"/>
</dbReference>
<comment type="subunit">
    <text evidence="11">Homodimer.</text>
</comment>
<evidence type="ECO:0000256" key="3">
    <source>
        <dbReference type="ARBA" id="ARBA00022605"/>
    </source>
</evidence>
<comment type="function">
    <text evidence="11">Catalyzes the oxidation of 5,10-methylenetetrahydrofolate to 5,10-methenyltetrahydrofolate and then the hydrolysis of 5,10-methenyltetrahydrofolate to 10-formyltetrahydrofolate.</text>
</comment>
<evidence type="ECO:0000256" key="7">
    <source>
        <dbReference type="ARBA" id="ARBA00023002"/>
    </source>
</evidence>
<dbReference type="PANTHER" id="PTHR48099:SF5">
    <property type="entry name" value="C-1-TETRAHYDROFOLATE SYNTHASE, CYTOPLASMIC"/>
    <property type="match status" value="1"/>
</dbReference>
<dbReference type="GO" id="GO:0009086">
    <property type="term" value="P:methionine biosynthetic process"/>
    <property type="evidence" value="ECO:0007669"/>
    <property type="project" value="UniProtKB-KW"/>
</dbReference>
<dbReference type="Proteomes" id="UP000198817">
    <property type="component" value="Unassembled WGS sequence"/>
</dbReference>
<proteinExistence type="inferred from homology"/>
<keyword evidence="2 11" id="KW-0554">One-carbon metabolism</keyword>
<feature type="binding site" evidence="11">
    <location>
        <position position="232"/>
    </location>
    <ligand>
        <name>NADP(+)</name>
        <dbReference type="ChEBI" id="CHEBI:58349"/>
    </ligand>
</feature>
<evidence type="ECO:0000256" key="6">
    <source>
        <dbReference type="ARBA" id="ARBA00022857"/>
    </source>
</evidence>
<evidence type="ECO:0000256" key="9">
    <source>
        <dbReference type="ARBA" id="ARBA00023167"/>
    </source>
</evidence>
<dbReference type="InterPro" id="IPR036291">
    <property type="entry name" value="NAD(P)-bd_dom_sf"/>
</dbReference>
<accession>A0A1I7FQD5</accession>
<dbReference type="GO" id="GO:0000105">
    <property type="term" value="P:L-histidine biosynthetic process"/>
    <property type="evidence" value="ECO:0007669"/>
    <property type="project" value="UniProtKB-KW"/>
</dbReference>
<dbReference type="Pfam" id="PF00763">
    <property type="entry name" value="THF_DHG_CYH"/>
    <property type="match status" value="1"/>
</dbReference>
<dbReference type="InterPro" id="IPR000672">
    <property type="entry name" value="THF_DH/CycHdrlase"/>
</dbReference>
<keyword evidence="8 11" id="KW-0368">Histidine biosynthesis</keyword>
<comment type="similarity">
    <text evidence="11">Belongs to the tetrahydrofolate dehydrogenase/cyclohydrolase family.</text>
</comment>
<gene>
    <name evidence="11" type="primary">folD</name>
    <name evidence="14" type="ORF">SAMN05216508_10379</name>
</gene>
<evidence type="ECO:0000256" key="4">
    <source>
        <dbReference type="ARBA" id="ARBA00022755"/>
    </source>
</evidence>
<dbReference type="EC" id="3.5.4.9" evidence="11"/>
<dbReference type="GO" id="GO:0006164">
    <property type="term" value="P:purine nucleotide biosynthetic process"/>
    <property type="evidence" value="ECO:0007669"/>
    <property type="project" value="UniProtKB-KW"/>
</dbReference>
<keyword evidence="4 11" id="KW-0658">Purine biosynthesis</keyword>
<evidence type="ECO:0000259" key="13">
    <source>
        <dbReference type="Pfam" id="PF02882"/>
    </source>
</evidence>
<keyword evidence="5 11" id="KW-0378">Hydrolase</keyword>
<sequence>MAEILKGAEVTRSLNEDLARRTRMLREQGTEPVLGIVRLGERPDDLAYERGAMKRAEKVGVTVKQFVFPADMTQDALLEEIRKINRDDQIHGVLLFRPLPPQIDDEAVRNELAPEKDVDGITDISQAGVYAGTEDKGYPPCTAEACMEILRHYHIPLRGKNAAVIGRSQVIGKPVAMMLLRENATVTICHTKTVKMDEICRRADILIAAAGHIGTVTKEFLNPKQTVIDVAINFDEEGKMKGDVVFEDAEPVVHSITPVPGGVGTVTTSILMKHVVEAAERAQDSRRK</sequence>
<evidence type="ECO:0000256" key="1">
    <source>
        <dbReference type="ARBA" id="ARBA00004777"/>
    </source>
</evidence>
<dbReference type="AlphaFoldDB" id="A0A1I7FQD5"/>
<evidence type="ECO:0000313" key="14">
    <source>
        <dbReference type="EMBL" id="SFU38427.1"/>
    </source>
</evidence>
<dbReference type="PANTHER" id="PTHR48099">
    <property type="entry name" value="C-1-TETRAHYDROFOLATE SYNTHASE, CYTOPLASMIC-RELATED"/>
    <property type="match status" value="1"/>
</dbReference>
<dbReference type="GO" id="GO:0035999">
    <property type="term" value="P:tetrahydrofolate interconversion"/>
    <property type="evidence" value="ECO:0007669"/>
    <property type="project" value="UniProtKB-UniRule"/>
</dbReference>
<keyword evidence="6 11" id="KW-0521">NADP</keyword>
<dbReference type="FunFam" id="3.40.50.720:FF:000094">
    <property type="entry name" value="Bifunctional protein FolD"/>
    <property type="match status" value="1"/>
</dbReference>
<evidence type="ECO:0000313" key="15">
    <source>
        <dbReference type="Proteomes" id="UP000198817"/>
    </source>
</evidence>
<organism evidence="14 15">
    <name type="scientific">Eubacterium pyruvativorans</name>
    <dbReference type="NCBI Taxonomy" id="155865"/>
    <lineage>
        <taxon>Bacteria</taxon>
        <taxon>Bacillati</taxon>
        <taxon>Bacillota</taxon>
        <taxon>Clostridia</taxon>
        <taxon>Eubacteriales</taxon>
        <taxon>Eubacteriaceae</taxon>
        <taxon>Eubacterium</taxon>
    </lineage>
</organism>
<dbReference type="EMBL" id="FPBT01000003">
    <property type="protein sequence ID" value="SFU38427.1"/>
    <property type="molecule type" value="Genomic_DNA"/>
</dbReference>
<dbReference type="RefSeq" id="WP_090470084.1">
    <property type="nucleotide sequence ID" value="NZ_FOWF01000003.1"/>
</dbReference>
<feature type="domain" description="Tetrahydrofolate dehydrogenase/cyclohydrolase NAD(P)-binding" evidence="13">
    <location>
        <begin position="140"/>
        <end position="282"/>
    </location>
</feature>
<protein>
    <recommendedName>
        <fullName evidence="11">Bifunctional protein FolD</fullName>
    </recommendedName>
    <domain>
        <recommendedName>
            <fullName evidence="11">Methylenetetrahydrofolate dehydrogenase</fullName>
            <ecNumber evidence="11">1.5.1.5</ecNumber>
        </recommendedName>
    </domain>
    <domain>
        <recommendedName>
            <fullName evidence="11">Methenyltetrahydrofolate cyclohydrolase</fullName>
            <ecNumber evidence="11">3.5.4.9</ecNumber>
        </recommendedName>
    </domain>
</protein>
<dbReference type="OrthoDB" id="9803580at2"/>
<comment type="catalytic activity">
    <reaction evidence="11">
        <text>(6R)-5,10-methylene-5,6,7,8-tetrahydrofolate + NADP(+) = (6R)-5,10-methenyltetrahydrofolate + NADPH</text>
        <dbReference type="Rhea" id="RHEA:22812"/>
        <dbReference type="ChEBI" id="CHEBI:15636"/>
        <dbReference type="ChEBI" id="CHEBI:57455"/>
        <dbReference type="ChEBI" id="CHEBI:57783"/>
        <dbReference type="ChEBI" id="CHEBI:58349"/>
        <dbReference type="EC" id="1.5.1.5"/>
    </reaction>
</comment>
<keyword evidence="15" id="KW-1185">Reference proteome</keyword>